<evidence type="ECO:0000259" key="1">
    <source>
        <dbReference type="Pfam" id="PF12724"/>
    </source>
</evidence>
<dbReference type="EMBL" id="UFYW01000001">
    <property type="protein sequence ID" value="STD82550.1"/>
    <property type="molecule type" value="Genomic_DNA"/>
</dbReference>
<proteinExistence type="predicted"/>
<dbReference type="RefSeq" id="WP_003127237.1">
    <property type="nucleotide sequence ID" value="NZ_BTSN01000002.1"/>
</dbReference>
<evidence type="ECO:0000313" key="4">
    <source>
        <dbReference type="Proteomes" id="UP000254807"/>
    </source>
</evidence>
<dbReference type="OrthoDB" id="2146857at2"/>
<dbReference type="InterPro" id="IPR026816">
    <property type="entry name" value="Flavodoxin_dom"/>
</dbReference>
<feature type="domain" description="Flavodoxin" evidence="1">
    <location>
        <begin position="8"/>
        <end position="137"/>
    </location>
</feature>
<accession>A0A376GYU2</accession>
<dbReference type="InterPro" id="IPR029039">
    <property type="entry name" value="Flavoprotein-like_sf"/>
</dbReference>
<dbReference type="GO" id="GO:0009055">
    <property type="term" value="F:electron transfer activity"/>
    <property type="evidence" value="ECO:0007669"/>
    <property type="project" value="InterPro"/>
</dbReference>
<dbReference type="SUPFAM" id="SSF52218">
    <property type="entry name" value="Flavoproteins"/>
    <property type="match status" value="1"/>
</dbReference>
<dbReference type="GO" id="GO:0006783">
    <property type="term" value="P:heme biosynthetic process"/>
    <property type="evidence" value="ECO:0007669"/>
    <property type="project" value="TreeGrafter"/>
</dbReference>
<dbReference type="Gene3D" id="3.40.50.360">
    <property type="match status" value="1"/>
</dbReference>
<dbReference type="InterPro" id="IPR052200">
    <property type="entry name" value="Protoporphyrinogen_IX_DH"/>
</dbReference>
<dbReference type="InterPro" id="IPR001226">
    <property type="entry name" value="Flavodoxin_CS"/>
</dbReference>
<dbReference type="EMBL" id="JARPZN010000011">
    <property type="protein sequence ID" value="MDT2691211.1"/>
    <property type="molecule type" value="Genomic_DNA"/>
</dbReference>
<dbReference type="Pfam" id="PF12724">
    <property type="entry name" value="Flavodoxin_5"/>
    <property type="match status" value="1"/>
</dbReference>
<keyword evidence="4" id="KW-1185">Reference proteome</keyword>
<protein>
    <submittedName>
        <fullName evidence="2 3">Flavodoxin</fullName>
    </submittedName>
</protein>
<dbReference type="AlphaFoldDB" id="A0A376GYU2"/>
<dbReference type="Proteomes" id="UP001183682">
    <property type="component" value="Unassembled WGS sequence"/>
</dbReference>
<dbReference type="PANTHER" id="PTHR38030">
    <property type="entry name" value="PROTOPORPHYRINOGEN IX DEHYDROGENASE [MENAQUINONE]"/>
    <property type="match status" value="1"/>
</dbReference>
<evidence type="ECO:0000313" key="3">
    <source>
        <dbReference type="EMBL" id="STD82550.1"/>
    </source>
</evidence>
<dbReference type="Proteomes" id="UP000254807">
    <property type="component" value="Unassembled WGS sequence"/>
</dbReference>
<sequence>MMKDNLAVVYFSKHGMTEKYARWIAEELNAALIDGKKVKDVELRKYSFVIFGGPIYAGKITGVDLLKRNLFDHLVVFTVGLSDPVGTDYADLDKSLQKLKSIPEGIFHFRGGIDYTQLSMANKLLLKVIINSLKKVPDAELTSENKALIETYGQTVDFSDRTAIEPLVAYVRKLVEKES</sequence>
<dbReference type="PANTHER" id="PTHR38030:SF2">
    <property type="entry name" value="PROTOPORPHYRINOGEN IX DEHYDROGENASE [QUINONE]"/>
    <property type="match status" value="1"/>
</dbReference>
<dbReference type="PROSITE" id="PS00201">
    <property type="entry name" value="FLAVODOXIN"/>
    <property type="match status" value="1"/>
</dbReference>
<dbReference type="GO" id="GO:0010181">
    <property type="term" value="F:FMN binding"/>
    <property type="evidence" value="ECO:0007669"/>
    <property type="project" value="InterPro"/>
</dbReference>
<evidence type="ECO:0000313" key="2">
    <source>
        <dbReference type="EMBL" id="MDT2691211.1"/>
    </source>
</evidence>
<name>A0A376GYU2_ENTGA</name>
<organism evidence="3 4">
    <name type="scientific">Enterococcus gallinarum</name>
    <dbReference type="NCBI Taxonomy" id="1353"/>
    <lineage>
        <taxon>Bacteria</taxon>
        <taxon>Bacillati</taxon>
        <taxon>Bacillota</taxon>
        <taxon>Bacilli</taxon>
        <taxon>Lactobacillales</taxon>
        <taxon>Enterococcaceae</taxon>
        <taxon>Enterococcus</taxon>
    </lineage>
</organism>
<gene>
    <name evidence="3" type="ORF">NCTC12360_00979</name>
    <name evidence="2" type="ORF">P7E30_13625</name>
</gene>
<reference evidence="2" key="2">
    <citation type="submission" date="2023-03" db="EMBL/GenBank/DDBJ databases">
        <authorList>
            <person name="Shen W."/>
            <person name="Cai J."/>
        </authorList>
    </citation>
    <scope>NUCLEOTIDE SEQUENCE</scope>
    <source>
        <strain evidence="2">K69-2</strain>
    </source>
</reference>
<reference evidence="3 4" key="1">
    <citation type="submission" date="2018-06" db="EMBL/GenBank/DDBJ databases">
        <authorList>
            <consortium name="Pathogen Informatics"/>
            <person name="Doyle S."/>
        </authorList>
    </citation>
    <scope>NUCLEOTIDE SEQUENCE [LARGE SCALE GENOMIC DNA]</scope>
    <source>
        <strain evidence="3 4">NCTC12360</strain>
    </source>
</reference>
<dbReference type="GO" id="GO:0070819">
    <property type="term" value="F:menaquinone-dependent protoporphyrinogen oxidase activity"/>
    <property type="evidence" value="ECO:0007669"/>
    <property type="project" value="TreeGrafter"/>
</dbReference>